<organism evidence="1 2">
    <name type="scientific">Dreissena polymorpha</name>
    <name type="common">Zebra mussel</name>
    <name type="synonym">Mytilus polymorpha</name>
    <dbReference type="NCBI Taxonomy" id="45954"/>
    <lineage>
        <taxon>Eukaryota</taxon>
        <taxon>Metazoa</taxon>
        <taxon>Spiralia</taxon>
        <taxon>Lophotrochozoa</taxon>
        <taxon>Mollusca</taxon>
        <taxon>Bivalvia</taxon>
        <taxon>Autobranchia</taxon>
        <taxon>Heteroconchia</taxon>
        <taxon>Euheterodonta</taxon>
        <taxon>Imparidentia</taxon>
        <taxon>Neoheterodontei</taxon>
        <taxon>Myida</taxon>
        <taxon>Dreissenoidea</taxon>
        <taxon>Dreissenidae</taxon>
        <taxon>Dreissena</taxon>
    </lineage>
</organism>
<protein>
    <submittedName>
        <fullName evidence="1">Uncharacterized protein</fullName>
    </submittedName>
</protein>
<evidence type="ECO:0000313" key="2">
    <source>
        <dbReference type="Proteomes" id="UP000828390"/>
    </source>
</evidence>
<dbReference type="AlphaFoldDB" id="A0A9D4FAN2"/>
<reference evidence="1" key="1">
    <citation type="journal article" date="2019" name="bioRxiv">
        <title>The Genome of the Zebra Mussel, Dreissena polymorpha: A Resource for Invasive Species Research.</title>
        <authorList>
            <person name="McCartney M.A."/>
            <person name="Auch B."/>
            <person name="Kono T."/>
            <person name="Mallez S."/>
            <person name="Zhang Y."/>
            <person name="Obille A."/>
            <person name="Becker A."/>
            <person name="Abrahante J.E."/>
            <person name="Garbe J."/>
            <person name="Badalamenti J.P."/>
            <person name="Herman A."/>
            <person name="Mangelson H."/>
            <person name="Liachko I."/>
            <person name="Sullivan S."/>
            <person name="Sone E.D."/>
            <person name="Koren S."/>
            <person name="Silverstein K.A.T."/>
            <person name="Beckman K.B."/>
            <person name="Gohl D.M."/>
        </authorList>
    </citation>
    <scope>NUCLEOTIDE SEQUENCE</scope>
    <source>
        <strain evidence="1">Duluth1</strain>
        <tissue evidence="1">Whole animal</tissue>
    </source>
</reference>
<proteinExistence type="predicted"/>
<evidence type="ECO:0000313" key="1">
    <source>
        <dbReference type="EMBL" id="KAH3795295.1"/>
    </source>
</evidence>
<sequence>MMTVMQMPVLTGDSLMEEVKERTVKVQGKRGSSMQGVVNVLMKYGVSDSEIE</sequence>
<gene>
    <name evidence="1" type="ORF">DPMN_148845</name>
</gene>
<keyword evidence="2" id="KW-1185">Reference proteome</keyword>
<reference evidence="1" key="2">
    <citation type="submission" date="2020-11" db="EMBL/GenBank/DDBJ databases">
        <authorList>
            <person name="McCartney M.A."/>
            <person name="Auch B."/>
            <person name="Kono T."/>
            <person name="Mallez S."/>
            <person name="Becker A."/>
            <person name="Gohl D.M."/>
            <person name="Silverstein K.A.T."/>
            <person name="Koren S."/>
            <person name="Bechman K.B."/>
            <person name="Herman A."/>
            <person name="Abrahante J.E."/>
            <person name="Garbe J."/>
        </authorList>
    </citation>
    <scope>NUCLEOTIDE SEQUENCE</scope>
    <source>
        <strain evidence="1">Duluth1</strain>
        <tissue evidence="1">Whole animal</tissue>
    </source>
</reference>
<dbReference type="EMBL" id="JAIWYP010000007">
    <property type="protein sequence ID" value="KAH3795295.1"/>
    <property type="molecule type" value="Genomic_DNA"/>
</dbReference>
<accession>A0A9D4FAN2</accession>
<dbReference type="Proteomes" id="UP000828390">
    <property type="component" value="Unassembled WGS sequence"/>
</dbReference>
<comment type="caution">
    <text evidence="1">The sequence shown here is derived from an EMBL/GenBank/DDBJ whole genome shotgun (WGS) entry which is preliminary data.</text>
</comment>
<name>A0A9D4FAN2_DREPO</name>